<evidence type="ECO:0000313" key="3">
    <source>
        <dbReference type="Proteomes" id="UP000298663"/>
    </source>
</evidence>
<organism evidence="2 3">
    <name type="scientific">Steinernema carpocapsae</name>
    <name type="common">Entomopathogenic nematode</name>
    <dbReference type="NCBI Taxonomy" id="34508"/>
    <lineage>
        <taxon>Eukaryota</taxon>
        <taxon>Metazoa</taxon>
        <taxon>Ecdysozoa</taxon>
        <taxon>Nematoda</taxon>
        <taxon>Chromadorea</taxon>
        <taxon>Rhabditida</taxon>
        <taxon>Tylenchina</taxon>
        <taxon>Panagrolaimomorpha</taxon>
        <taxon>Strongyloidoidea</taxon>
        <taxon>Steinernematidae</taxon>
        <taxon>Steinernema</taxon>
    </lineage>
</organism>
<evidence type="ECO:0000313" key="2">
    <source>
        <dbReference type="EMBL" id="TKR67160.1"/>
    </source>
</evidence>
<dbReference type="AlphaFoldDB" id="A0A4U5MDD8"/>
<dbReference type="SMART" id="SM00587">
    <property type="entry name" value="CHK"/>
    <property type="match status" value="1"/>
</dbReference>
<dbReference type="SUPFAM" id="SSF56112">
    <property type="entry name" value="Protein kinase-like (PK-like)"/>
    <property type="match status" value="1"/>
</dbReference>
<proteinExistence type="predicted"/>
<reference evidence="2 3" key="2">
    <citation type="journal article" date="2019" name="G3 (Bethesda)">
        <title>Hybrid Assembly of the Genome of the Entomopathogenic Nematode Steinernema carpocapsae Identifies the X-Chromosome.</title>
        <authorList>
            <person name="Serra L."/>
            <person name="Macchietto M."/>
            <person name="Macias-Munoz A."/>
            <person name="McGill C.J."/>
            <person name="Rodriguez I.M."/>
            <person name="Rodriguez B."/>
            <person name="Murad R."/>
            <person name="Mortazavi A."/>
        </authorList>
    </citation>
    <scope>NUCLEOTIDE SEQUENCE [LARGE SCALE GENOMIC DNA]</scope>
    <source>
        <strain evidence="2 3">ALL</strain>
    </source>
</reference>
<dbReference type="Gene3D" id="3.90.1200.10">
    <property type="match status" value="1"/>
</dbReference>
<dbReference type="InterPro" id="IPR052961">
    <property type="entry name" value="Oxido-Kinase-like_Enzymes"/>
</dbReference>
<dbReference type="Proteomes" id="UP000298663">
    <property type="component" value="Unassembled WGS sequence"/>
</dbReference>
<dbReference type="PANTHER" id="PTHR23020">
    <property type="entry name" value="UNCHARACTERIZED NUCLEAR HORMONE RECEPTOR-RELATED"/>
    <property type="match status" value="1"/>
</dbReference>
<keyword evidence="3" id="KW-1185">Reference proteome</keyword>
<name>A0A4U5MDD8_STECR</name>
<feature type="domain" description="CHK kinase-like" evidence="1">
    <location>
        <begin position="160"/>
        <end position="350"/>
    </location>
</feature>
<dbReference type="InterPro" id="IPR015897">
    <property type="entry name" value="CHK_kinase-like"/>
</dbReference>
<dbReference type="PANTHER" id="PTHR23020:SF41">
    <property type="entry name" value="AMINOGLYCOSIDE PHOSPHOTRANSFERASE DOMAIN-CONTAINING PROTEIN"/>
    <property type="match status" value="1"/>
</dbReference>
<reference evidence="2 3" key="1">
    <citation type="journal article" date="2015" name="Genome Biol.">
        <title>Comparative genomics of Steinernema reveals deeply conserved gene regulatory networks.</title>
        <authorList>
            <person name="Dillman A.R."/>
            <person name="Macchietto M."/>
            <person name="Porter C.F."/>
            <person name="Rogers A."/>
            <person name="Williams B."/>
            <person name="Antoshechkin I."/>
            <person name="Lee M.M."/>
            <person name="Goodwin Z."/>
            <person name="Lu X."/>
            <person name="Lewis E.E."/>
            <person name="Goodrich-Blair H."/>
            <person name="Stock S.P."/>
            <person name="Adams B.J."/>
            <person name="Sternberg P.W."/>
            <person name="Mortazavi A."/>
        </authorList>
    </citation>
    <scope>NUCLEOTIDE SEQUENCE [LARGE SCALE GENOMIC DNA]</scope>
    <source>
        <strain evidence="2 3">ALL</strain>
    </source>
</reference>
<sequence>MVLSGNKAALINSFPEALSNCSRFTNWFLVSLLSNKDFSHRLTAFQIDKVKGIIETRMIKTVLGVLLRCHRGKGTISSIYRCQIFFKFFQENIDVVLKTSDATKFLRAFDEAENGDKKAIIEIHNLECEFYETNAPTLDFPLPQIYGTLRCDEKGTPGVILMESFCGKAETVPLSIGFNKHQLFNIAKHLASLHKHFLCLPAEGWRGKYDSSANIVKKLVNTNFFSANLEKLRTMKPGQFDKGVDLFLPYGKSKEFISFGVKDSYKEAGLPSVLVHGDFWCNNILWKTHPDHSISNEILAVVDWQMFDEGSPVRDITRALVMCTDAEIRREHQFEVLTCYYDSLVNLMAAEGRKVEFVLEQVNEAYKSTFIFQAMFIMCLSPYLECLDQDEGEKKVLANYRREKFLLRAQFAMEEAMELLEELPLNRFKNNSKY</sequence>
<gene>
    <name evidence="2" type="ORF">L596_023353</name>
</gene>
<dbReference type="InterPro" id="IPR012877">
    <property type="entry name" value="Dhs-27"/>
</dbReference>
<dbReference type="InterPro" id="IPR011009">
    <property type="entry name" value="Kinase-like_dom_sf"/>
</dbReference>
<comment type="caution">
    <text evidence="2">The sequence shown here is derived from an EMBL/GenBank/DDBJ whole genome shotgun (WGS) entry which is preliminary data.</text>
</comment>
<accession>A0A4U5MDD8</accession>
<dbReference type="EMBL" id="AZBU02000008">
    <property type="protein sequence ID" value="TKR67160.1"/>
    <property type="molecule type" value="Genomic_DNA"/>
</dbReference>
<dbReference type="Pfam" id="PF07914">
    <property type="entry name" value="DUF1679"/>
    <property type="match status" value="1"/>
</dbReference>
<protein>
    <recommendedName>
        <fullName evidence="1">CHK kinase-like domain-containing protein</fullName>
    </recommendedName>
</protein>
<dbReference type="OrthoDB" id="5914377at2759"/>
<evidence type="ECO:0000259" key="1">
    <source>
        <dbReference type="SMART" id="SM00587"/>
    </source>
</evidence>